<reference evidence="1" key="1">
    <citation type="journal article" date="2021" name="Proc. Natl. Acad. Sci. U.S.A.">
        <title>A Catalog of Tens of Thousands of Viruses from Human Metagenomes Reveals Hidden Associations with Chronic Diseases.</title>
        <authorList>
            <person name="Tisza M.J."/>
            <person name="Buck C.B."/>
        </authorList>
    </citation>
    <scope>NUCLEOTIDE SEQUENCE</scope>
    <source>
        <strain evidence="1">Ct91l7</strain>
    </source>
</reference>
<proteinExistence type="predicted"/>
<evidence type="ECO:0000313" key="1">
    <source>
        <dbReference type="EMBL" id="DAD86844.1"/>
    </source>
</evidence>
<sequence length="146" mass="16227">MGAYINKDLKELIITLASVIGFGDVLVKTGRLHREDEDAAKLMMGAATTISQHLLQGRDAEQVTALQRQAGFYEIIAVPKTSARIDKEFYICPREDFESLVIDDFSNPCPFCELEGKEVRKCGRRRALIRCGVVGNTEGECPYKGV</sequence>
<name>A0A8S5MXA3_9CAUD</name>
<dbReference type="EMBL" id="BK015008">
    <property type="protein sequence ID" value="DAD86844.1"/>
    <property type="molecule type" value="Genomic_DNA"/>
</dbReference>
<accession>A0A8S5MXA3</accession>
<protein>
    <submittedName>
        <fullName evidence="1">Restriction alleviation protein</fullName>
    </submittedName>
</protein>
<organism evidence="1">
    <name type="scientific">Siphoviridae sp. ct91l7</name>
    <dbReference type="NCBI Taxonomy" id="2826173"/>
    <lineage>
        <taxon>Viruses</taxon>
        <taxon>Duplodnaviria</taxon>
        <taxon>Heunggongvirae</taxon>
        <taxon>Uroviricota</taxon>
        <taxon>Caudoviricetes</taxon>
    </lineage>
</organism>